<feature type="domain" description="ATPase dynein-related AAA" evidence="1">
    <location>
        <begin position="551"/>
        <end position="655"/>
    </location>
</feature>
<dbReference type="HOGENOM" id="CLU_011498_2_0_9"/>
<proteinExistence type="predicted"/>
<keyword evidence="3" id="KW-1185">Reference proteome</keyword>
<dbReference type="GO" id="GO:0005524">
    <property type="term" value="F:ATP binding"/>
    <property type="evidence" value="ECO:0007669"/>
    <property type="project" value="InterPro"/>
</dbReference>
<dbReference type="InterPro" id="IPR011704">
    <property type="entry name" value="ATPase_dyneun-rel_AAA"/>
</dbReference>
<gene>
    <name evidence="2" type="ORF">CSCA_2206</name>
</gene>
<dbReference type="AlphaFoldDB" id="A0A0E3GQX5"/>
<dbReference type="PANTHER" id="PTHR37291">
    <property type="entry name" value="5-METHYLCYTOSINE-SPECIFIC RESTRICTION ENZYME B"/>
    <property type="match status" value="1"/>
</dbReference>
<evidence type="ECO:0000313" key="2">
    <source>
        <dbReference type="EMBL" id="AKA69331.1"/>
    </source>
</evidence>
<dbReference type="Pfam" id="PF07728">
    <property type="entry name" value="AAA_5"/>
    <property type="match status" value="1"/>
</dbReference>
<sequence length="905" mass="105481">MMEGRSGGWIEVGGEDILGKKLVDKSIFRHGTTLPKDEAYKYFNAINKDHLERGESEVVTFLIDEKEFKALFRNVKSDKRDDTYQFLFRKELKNYIKETLNKSYKYIFKYNENPNIEKPQEYIEFYKADKMNTFKVKLIADEGYEFNEEENIENGALEESNKLLKEDFFKYIGTKEENINGNYQKSYKMVLLIALLELSDFEGKAVYEDVCSYVKDIYFERHKKGLAAETPDSGIEKSIEELSIKIVRDVMNENPYVVISRKGYILKEYIDEVEYLSFNKELWNELTDEDKEELIDILKYKLNKYYLEKGLGTMNSKKYYLYNISYQYPNVWQHCLSDECAAVSYVPELDKNPSISRALNVLKQIDIGDKIIAYAKPQQIIAMGEVIKTYYIEDDESKFAYNGLDMDKTEEGRTYKQRIGVKWISVLSHPLYIEQFNLNIEEKYNRAKAGNAFSELTENGFNNAEKLINNILWSSTSKFLDNVEEAAAVKDEETDEVEEAISKKLSSLEEANFESKDVVEYIYNYITAEGYEYSKDIIKNLYLSLKTKPFVILYGISGTGKSKLVELFAKALGASREDETYNLIPVRPDWSDASELIGYRNIDSKFQPGILTNIIKEAAAHKEIPYFVCLDEMNLARVEYYFSDILSIMETRNKENGEIKTDKLIRRELFAGDKDAVKSFEDLYIPENLYIIGTINMDETTFPFSKKVLDRANTIEFNEVNLDYAFDREKVEVPSKLYPNKLILSEYIKISQCSEKKDTAKEVIGELIKINNILEQCDMQFAYRVRDEIVFYVIYAASEGIMDFYEALDYSIKQKILPRISGSSSEIEQCLFTLFKGFSNMDTSSFNADYIDEEALKKMKNYIVDDKEKLKDGSREKSICKYPISSEKILKMLWRFNKDGFTTFW</sequence>
<dbReference type="STRING" id="1548.CSCA_2206"/>
<name>A0A0E3GQX5_CLOSL</name>
<dbReference type="Gene3D" id="3.40.50.300">
    <property type="entry name" value="P-loop containing nucleotide triphosphate hydrolases"/>
    <property type="match status" value="1"/>
</dbReference>
<dbReference type="REBASE" id="88466">
    <property type="entry name" value="Csc25775McrB3P"/>
</dbReference>
<dbReference type="SUPFAM" id="SSF52540">
    <property type="entry name" value="P-loop containing nucleoside triphosphate hydrolases"/>
    <property type="match status" value="1"/>
</dbReference>
<accession>A0A0E3GQX5</accession>
<dbReference type="KEGG" id="csq:CSCA_2206"/>
<dbReference type="Proteomes" id="UP000033115">
    <property type="component" value="Chromosome"/>
</dbReference>
<evidence type="ECO:0000259" key="1">
    <source>
        <dbReference type="Pfam" id="PF07728"/>
    </source>
</evidence>
<dbReference type="InterPro" id="IPR027417">
    <property type="entry name" value="P-loop_NTPase"/>
</dbReference>
<dbReference type="EMBL" id="CP009933">
    <property type="protein sequence ID" value="AKA69331.1"/>
    <property type="molecule type" value="Genomic_DNA"/>
</dbReference>
<protein>
    <submittedName>
        <fullName evidence="2">ATPase associated with various cellular activities AAA_5</fullName>
    </submittedName>
</protein>
<reference evidence="2 3" key="1">
    <citation type="journal article" date="2015" name="J. Biotechnol.">
        <title>Complete genome sequence of a malodorant-producing acetogen, Clostridium scatologenes ATCC 25775(T).</title>
        <authorList>
            <person name="Zhu Z."/>
            <person name="Guo T."/>
            <person name="Zheng H."/>
            <person name="Song T."/>
            <person name="Ouyang P."/>
            <person name="Xie J."/>
        </authorList>
    </citation>
    <scope>NUCLEOTIDE SEQUENCE [LARGE SCALE GENOMIC DNA]</scope>
    <source>
        <strain evidence="2 3">ATCC 25775</strain>
    </source>
</reference>
<evidence type="ECO:0000313" key="3">
    <source>
        <dbReference type="Proteomes" id="UP000033115"/>
    </source>
</evidence>
<dbReference type="PANTHER" id="PTHR37291:SF1">
    <property type="entry name" value="TYPE IV METHYL-DIRECTED RESTRICTION ENZYME ECOKMCRB SUBUNIT"/>
    <property type="match status" value="1"/>
</dbReference>
<dbReference type="GO" id="GO:0016887">
    <property type="term" value="F:ATP hydrolysis activity"/>
    <property type="evidence" value="ECO:0007669"/>
    <property type="project" value="InterPro"/>
</dbReference>
<organism evidence="2 3">
    <name type="scientific">Clostridium scatologenes</name>
    <dbReference type="NCBI Taxonomy" id="1548"/>
    <lineage>
        <taxon>Bacteria</taxon>
        <taxon>Bacillati</taxon>
        <taxon>Bacillota</taxon>
        <taxon>Clostridia</taxon>
        <taxon>Eubacteriales</taxon>
        <taxon>Clostridiaceae</taxon>
        <taxon>Clostridium</taxon>
    </lineage>
</organism>
<dbReference type="InterPro" id="IPR052934">
    <property type="entry name" value="Methyl-DNA_Rec/Restrict_Enz"/>
</dbReference>